<keyword evidence="3" id="KW-1185">Reference proteome</keyword>
<dbReference type="InterPro" id="IPR050618">
    <property type="entry name" value="Ubq-SigPath_Reg"/>
</dbReference>
<dbReference type="Pfam" id="PF00622">
    <property type="entry name" value="SPRY"/>
    <property type="match status" value="1"/>
</dbReference>
<evidence type="ECO:0000313" key="3">
    <source>
        <dbReference type="Proteomes" id="UP000789375"/>
    </source>
</evidence>
<dbReference type="PANTHER" id="PTHR12864">
    <property type="entry name" value="RAN BINDING PROTEIN 9-RELATED"/>
    <property type="match status" value="1"/>
</dbReference>
<name>A0A9N9D0F3_FUNMO</name>
<dbReference type="InterPro" id="IPR043136">
    <property type="entry name" value="B30.2/SPRY_sf"/>
</dbReference>
<dbReference type="AlphaFoldDB" id="A0A9N9D0F3"/>
<dbReference type="SUPFAM" id="SSF49899">
    <property type="entry name" value="Concanavalin A-like lectins/glucanases"/>
    <property type="match status" value="1"/>
</dbReference>
<reference evidence="2" key="1">
    <citation type="submission" date="2021-06" db="EMBL/GenBank/DDBJ databases">
        <authorList>
            <person name="Kallberg Y."/>
            <person name="Tangrot J."/>
            <person name="Rosling A."/>
        </authorList>
    </citation>
    <scope>NUCLEOTIDE SEQUENCE</scope>
    <source>
        <strain evidence="2">87-6 pot B 2015</strain>
    </source>
</reference>
<dbReference type="SMART" id="SM00449">
    <property type="entry name" value="SPRY"/>
    <property type="match status" value="1"/>
</dbReference>
<feature type="domain" description="B30.2/SPRY" evidence="1">
    <location>
        <begin position="11"/>
        <end position="194"/>
    </location>
</feature>
<dbReference type="InterPro" id="IPR013320">
    <property type="entry name" value="ConA-like_dom_sf"/>
</dbReference>
<dbReference type="PROSITE" id="PS50188">
    <property type="entry name" value="B302_SPRY"/>
    <property type="match status" value="1"/>
</dbReference>
<dbReference type="InterPro" id="IPR003877">
    <property type="entry name" value="SPRY_dom"/>
</dbReference>
<dbReference type="EMBL" id="CAJVPP010003130">
    <property type="protein sequence ID" value="CAG8621324.1"/>
    <property type="molecule type" value="Genomic_DNA"/>
</dbReference>
<protein>
    <submittedName>
        <fullName evidence="2">15258_t:CDS:1</fullName>
    </submittedName>
</protein>
<organism evidence="2 3">
    <name type="scientific">Funneliformis mosseae</name>
    <name type="common">Endomycorrhizal fungus</name>
    <name type="synonym">Glomus mosseae</name>
    <dbReference type="NCBI Taxonomy" id="27381"/>
    <lineage>
        <taxon>Eukaryota</taxon>
        <taxon>Fungi</taxon>
        <taxon>Fungi incertae sedis</taxon>
        <taxon>Mucoromycota</taxon>
        <taxon>Glomeromycotina</taxon>
        <taxon>Glomeromycetes</taxon>
        <taxon>Glomerales</taxon>
        <taxon>Glomeraceae</taxon>
        <taxon>Funneliformis</taxon>
    </lineage>
</organism>
<sequence>MDKKNENCIPSYLKFSPSYNYIHTDKVKLPTRLNKHDSEPRLQVSDDGLIIRCKSDGYGDAGAIRANRYVPPELGLFYYEIVIIDRGVHGRIGLGFCEPDIPLNSMPGWNCKSYGYHGDDGKSYYTGEKYGPVFTTGDTIGVGINFLNNTIFFTKNGLHLGTAFTRVKSNNLYPMIGMGSSRESIQINFGQKKFMFDIYEYAKVGF</sequence>
<comment type="caution">
    <text evidence="2">The sequence shown here is derived from an EMBL/GenBank/DDBJ whole genome shotgun (WGS) entry which is preliminary data.</text>
</comment>
<accession>A0A9N9D0F3</accession>
<gene>
    <name evidence="2" type="ORF">FMOSSE_LOCUS10001</name>
</gene>
<dbReference type="Proteomes" id="UP000789375">
    <property type="component" value="Unassembled WGS sequence"/>
</dbReference>
<proteinExistence type="predicted"/>
<dbReference type="Gene3D" id="2.60.120.920">
    <property type="match status" value="1"/>
</dbReference>
<evidence type="ECO:0000259" key="1">
    <source>
        <dbReference type="PROSITE" id="PS50188"/>
    </source>
</evidence>
<evidence type="ECO:0000313" key="2">
    <source>
        <dbReference type="EMBL" id="CAG8621324.1"/>
    </source>
</evidence>
<dbReference type="InterPro" id="IPR001870">
    <property type="entry name" value="B30.2/SPRY"/>
</dbReference>